<dbReference type="GeneID" id="67178561"/>
<dbReference type="RefSeq" id="WP_222606537.1">
    <property type="nucleotide sequence ID" value="NZ_CP081958.1"/>
</dbReference>
<evidence type="ECO:0000313" key="2">
    <source>
        <dbReference type="Proteomes" id="UP000826254"/>
    </source>
</evidence>
<name>A0A8T8WA37_9EURY</name>
<gene>
    <name evidence="1" type="ORF">K6T50_10425</name>
</gene>
<dbReference type="Proteomes" id="UP000826254">
    <property type="component" value="Chromosome"/>
</dbReference>
<keyword evidence="2" id="KW-1185">Reference proteome</keyword>
<dbReference type="EMBL" id="CP081958">
    <property type="protein sequence ID" value="QZP36719.1"/>
    <property type="molecule type" value="Genomic_DNA"/>
</dbReference>
<sequence length="150" mass="15834">MTGGDEVVSFDVDAATAAIRNALGDGSDLHVVAAFTPDAYEIAYCDEFTRSFYADDEEMAGHFDRIHRYAGIDFSEIGLFVDELFPVAGGVEYVATGMDHLTVVRVYTDSEGLLLTLDPDADVTAAVEAVRDAIGPDLGATGDALSSSDG</sequence>
<evidence type="ECO:0000313" key="1">
    <source>
        <dbReference type="EMBL" id="QZP36719.1"/>
    </source>
</evidence>
<accession>A0A8T8WA37</accession>
<organism evidence="1 2">
    <name type="scientific">Halobaculum magnesiiphilum</name>
    <dbReference type="NCBI Taxonomy" id="1017351"/>
    <lineage>
        <taxon>Archaea</taxon>
        <taxon>Methanobacteriati</taxon>
        <taxon>Methanobacteriota</taxon>
        <taxon>Stenosarchaea group</taxon>
        <taxon>Halobacteria</taxon>
        <taxon>Halobacteriales</taxon>
        <taxon>Haloferacaceae</taxon>
        <taxon>Halobaculum</taxon>
    </lineage>
</organism>
<reference evidence="1 2" key="1">
    <citation type="journal article" date="2021" name="Int. J. Syst. Evol. Microbiol.">
        <title>Halobaculum halophilum sp. nov. and Halobaculum salinum sp. nov., isolated from salt lake and saline soil.</title>
        <authorList>
            <person name="Cui H.L."/>
            <person name="Shi X.W."/>
            <person name="Yin X.M."/>
            <person name="Yang X.Y."/>
            <person name="Hou J."/>
            <person name="Zhu L."/>
        </authorList>
    </citation>
    <scope>NUCLEOTIDE SEQUENCE [LARGE SCALE GENOMIC DNA]</scope>
    <source>
        <strain evidence="1 2">NBRC 109044</strain>
    </source>
</reference>
<dbReference type="KEGG" id="hmp:K6T50_10425"/>
<proteinExistence type="predicted"/>
<dbReference type="AlphaFoldDB" id="A0A8T8WA37"/>
<protein>
    <submittedName>
        <fullName evidence="1">Uncharacterized protein</fullName>
    </submittedName>
</protein>